<feature type="non-terminal residue" evidence="3">
    <location>
        <position position="180"/>
    </location>
</feature>
<gene>
    <name evidence="3" type="ORF">RDn1_315</name>
</gene>
<dbReference type="AlphaFoldDB" id="A0A388TKW1"/>
<protein>
    <submittedName>
        <fullName evidence="3">Uncharacterized protein</fullName>
    </submittedName>
</protein>
<reference evidence="3 4" key="1">
    <citation type="journal article" date="2019" name="ISME J.">
        <title>Genome analyses of uncultured TG2/ZB3 bacteria in 'Margulisbacteria' specifically attached to ectosymbiotic spirochetes of protists in the termite gut.</title>
        <authorList>
            <person name="Utami Y.D."/>
            <person name="Kuwahara H."/>
            <person name="Igai K."/>
            <person name="Murakami T."/>
            <person name="Sugaya K."/>
            <person name="Morikawa T."/>
            <person name="Nagura Y."/>
            <person name="Yuki M."/>
            <person name="Deevong P."/>
            <person name="Inoue T."/>
            <person name="Kihara K."/>
            <person name="Lo N."/>
            <person name="Yamada A."/>
            <person name="Ohkuma M."/>
            <person name="Hongoh Y."/>
        </authorList>
    </citation>
    <scope>NUCLEOTIDE SEQUENCE [LARGE SCALE GENOMIC DNA]</scope>
    <source>
        <strain evidence="3">RsDinE6-01</strain>
    </source>
</reference>
<keyword evidence="4" id="KW-1185">Reference proteome</keyword>
<evidence type="ECO:0000313" key="4">
    <source>
        <dbReference type="Proteomes" id="UP000282196"/>
    </source>
</evidence>
<evidence type="ECO:0000256" key="2">
    <source>
        <dbReference type="SAM" id="Phobius"/>
    </source>
</evidence>
<evidence type="ECO:0000256" key="1">
    <source>
        <dbReference type="SAM" id="Coils"/>
    </source>
</evidence>
<feature type="transmembrane region" description="Helical" evidence="2">
    <location>
        <begin position="34"/>
        <end position="57"/>
    </location>
</feature>
<keyword evidence="2" id="KW-0472">Membrane</keyword>
<keyword evidence="2" id="KW-0812">Transmembrane</keyword>
<dbReference type="Proteomes" id="UP000282196">
    <property type="component" value="Unassembled WGS sequence"/>
</dbReference>
<accession>A0A388TKW1</accession>
<dbReference type="EMBL" id="BGZP01000012">
    <property type="protein sequence ID" value="GBR77656.1"/>
    <property type="molecule type" value="Genomic_DNA"/>
</dbReference>
<name>A0A388TKW1_9BACT</name>
<sequence>MVNQRESGERKKFITFMVLPHNSMREVFRLNLPHWLAIALGAILGFVVLCVIIFFLYSSYIAGRLVHYYALQAENRTQSTQIKTFYNKTKELETGIRELEERDQELRELLGLKKVPVRKTKTDDTLLNDNDLPEAISRNLAALSEYVIEKQNELSILHASGTALVNEFNNFPSETPVPGS</sequence>
<organism evidence="3 4">
    <name type="scientific">Candidatus Termititenax dinenymphae</name>
    <dbReference type="NCBI Taxonomy" id="2218523"/>
    <lineage>
        <taxon>Bacteria</taxon>
        <taxon>Bacillati</taxon>
        <taxon>Candidatus Margulisiibacteriota</taxon>
        <taxon>Candidatus Termititenacia</taxon>
        <taxon>Candidatus Termititenacales</taxon>
        <taxon>Candidatus Termititenacaceae</taxon>
        <taxon>Candidatus Termititenax</taxon>
    </lineage>
</organism>
<evidence type="ECO:0000313" key="3">
    <source>
        <dbReference type="EMBL" id="GBR77656.1"/>
    </source>
</evidence>
<comment type="caution">
    <text evidence="3">The sequence shown here is derived from an EMBL/GenBank/DDBJ whole genome shotgun (WGS) entry which is preliminary data.</text>
</comment>
<proteinExistence type="predicted"/>
<feature type="coiled-coil region" evidence="1">
    <location>
        <begin position="82"/>
        <end position="109"/>
    </location>
</feature>
<keyword evidence="1" id="KW-0175">Coiled coil</keyword>
<keyword evidence="2" id="KW-1133">Transmembrane helix</keyword>